<accession>A0A7X1E2T0</accession>
<evidence type="ECO:0000313" key="1">
    <source>
        <dbReference type="EMBL" id="MBC2600336.1"/>
    </source>
</evidence>
<dbReference type="AlphaFoldDB" id="A0A7X1E2T0"/>
<keyword evidence="2" id="KW-1185">Reference proteome</keyword>
<evidence type="ECO:0008006" key="3">
    <source>
        <dbReference type="Google" id="ProtNLM"/>
    </source>
</evidence>
<protein>
    <recommendedName>
        <fullName evidence="3">Verru_Chthon cassette protein A</fullName>
    </recommendedName>
</protein>
<sequence length="1101" mass="120184">MAMVVLLLLSISTLLRVEEQNATQQKSIAEARQYAYLALNIAIGDLQKSLGPDQRISATAGISDTDPYSDVPDGIRADRNSWTGVWEVTENSVNQDAVSGFGKWLVSGFDRAHGYSMDDVADSAGDFVNETLIVSGANSVEVGLVDVSGESSSAGRIGYWVGDEGVKAKVNIPKANLGIDSQRFANSLPISAVDGLEWFDTRYPDSTRASLMGLNSLALISADQPSIDLDGIYDLMDDVTFNSFGVFSNPVSGGLKKDLTVGLDVGSTTPSGLMFDPLASNGINNGDPGGPDWSVLRSWVNEQPDLGGELPVQASNPNRLGSFPVVKSFQLYWLPTYDAASLEMQMHLMPAIVLWNPYDHTLESTDYIVRFGRVFKYGSSFTRTSTWHTNFLLEFNSGAVEDLDPDDEIELSSEPNSYLLPHQFPLAFRIRGVSLQPGEAVVFSPPVGQQLYDLVELPDYSFCELVPGYNPGSTYYFPLNLKWKDSVDPADRKFKYYGRPNARTHALLLEESLGGGQTEPLFSSLYMNDAPIAQHILRWSKTQMYASPPGNQPLPTVETSASRGVKGLLVMVENTAIWPTTAHEPGRDPHLLPSSRRWLSYANPRAAFHGTNPLVYSQHPTDGGSDGGRFYSNAVSSNPTYVFSQQNGNDYQDVGVEAYDLDRNVNVGYSESQSSAERTVLFQSSPGISSIASIGQLSHAPLYHASISTDPIVDLEYSIRNARFGNLIPAYPIANSLADPSIPLDSLERGWSGIIVGRSSDAPMLGFTGIHHDYSYKLNKALWDDYFFSTLLNNGTVGNPLVVSVRADGTLPSPDFDQSANETLLDGAFNVNSTSVEAWKALIGAFYGEDIETIESGTVSYVQSDPSSALLRLDEPLLGPVLDNDGQRDVLSDDETYLGYRKLSASQIDALARRIVEEVKLRGPFPSISSFVNRMPFKDGTGNESVNAFRLRGTLASALDKAQSNESLQKQVGLESTNTNIPGFETEAEEGWRTENLTGWLSQGDILSRIGGSLSARSDTFRVRGYGEVLDPVTQEVIPHVRCEAIVQRLPEFVDDRNVPHTPIDSDEASAAGLSALTAINQEFGRRFVVLSFTWLEEGEI</sequence>
<dbReference type="Proteomes" id="UP000525652">
    <property type="component" value="Unassembled WGS sequence"/>
</dbReference>
<dbReference type="EMBL" id="JACHVA010000015">
    <property type="protein sequence ID" value="MBC2600336.1"/>
    <property type="molecule type" value="Genomic_DNA"/>
</dbReference>
<gene>
    <name evidence="1" type="ORF">H5P30_00920</name>
</gene>
<organism evidence="1 2">
    <name type="scientific">Puniceicoccus vermicola</name>
    <dbReference type="NCBI Taxonomy" id="388746"/>
    <lineage>
        <taxon>Bacteria</taxon>
        <taxon>Pseudomonadati</taxon>
        <taxon>Verrucomicrobiota</taxon>
        <taxon>Opitutia</taxon>
        <taxon>Puniceicoccales</taxon>
        <taxon>Puniceicoccaceae</taxon>
        <taxon>Puniceicoccus</taxon>
    </lineage>
</organism>
<dbReference type="RefSeq" id="WP_185691086.1">
    <property type="nucleotide sequence ID" value="NZ_JACHVA010000015.1"/>
</dbReference>
<reference evidence="1 2" key="1">
    <citation type="submission" date="2020-07" db="EMBL/GenBank/DDBJ databases">
        <authorList>
            <person name="Feng X."/>
        </authorList>
    </citation>
    <scope>NUCLEOTIDE SEQUENCE [LARGE SCALE GENOMIC DNA]</scope>
    <source>
        <strain evidence="1 2">JCM14086</strain>
    </source>
</reference>
<evidence type="ECO:0000313" key="2">
    <source>
        <dbReference type="Proteomes" id="UP000525652"/>
    </source>
</evidence>
<proteinExistence type="predicted"/>
<name>A0A7X1E2T0_9BACT</name>
<comment type="caution">
    <text evidence="1">The sequence shown here is derived from an EMBL/GenBank/DDBJ whole genome shotgun (WGS) entry which is preliminary data.</text>
</comment>